<dbReference type="GO" id="GO:0015105">
    <property type="term" value="F:arsenite transmembrane transporter activity"/>
    <property type="evidence" value="ECO:0007669"/>
    <property type="project" value="InterPro"/>
</dbReference>
<evidence type="ECO:0000256" key="10">
    <source>
        <dbReference type="SAM" id="Phobius"/>
    </source>
</evidence>
<dbReference type="CDD" id="cd01117">
    <property type="entry name" value="YbiR_permease"/>
    <property type="match status" value="1"/>
</dbReference>
<dbReference type="PRINTS" id="PR00758">
    <property type="entry name" value="ARSENICPUMP"/>
</dbReference>
<keyword evidence="13" id="KW-1185">Reference proteome</keyword>
<keyword evidence="6 10" id="KW-0812">Transmembrane</keyword>
<dbReference type="AlphaFoldDB" id="A0A0P6XXF1"/>
<evidence type="ECO:0000256" key="7">
    <source>
        <dbReference type="ARBA" id="ARBA00022849"/>
    </source>
</evidence>
<keyword evidence="9 10" id="KW-0472">Membrane</keyword>
<dbReference type="Pfam" id="PF03600">
    <property type="entry name" value="CitMHS"/>
    <property type="match status" value="1"/>
</dbReference>
<feature type="transmembrane region" description="Helical" evidence="10">
    <location>
        <begin position="305"/>
        <end position="329"/>
    </location>
</feature>
<gene>
    <name evidence="12" type="ORF">ADN01_07340</name>
</gene>
<dbReference type="EMBL" id="LGCM01000028">
    <property type="protein sequence ID" value="KPL84880.1"/>
    <property type="molecule type" value="Genomic_DNA"/>
</dbReference>
<dbReference type="PANTHER" id="PTHR43302">
    <property type="entry name" value="TRANSPORTER ARSB-RELATED"/>
    <property type="match status" value="1"/>
</dbReference>
<evidence type="ECO:0000313" key="13">
    <source>
        <dbReference type="Proteomes" id="UP000050501"/>
    </source>
</evidence>
<dbReference type="GO" id="GO:0005886">
    <property type="term" value="C:plasma membrane"/>
    <property type="evidence" value="ECO:0007669"/>
    <property type="project" value="UniProtKB-SubCell"/>
</dbReference>
<accession>A0A0P6XXF1</accession>
<evidence type="ECO:0000256" key="4">
    <source>
        <dbReference type="ARBA" id="ARBA00022448"/>
    </source>
</evidence>
<evidence type="ECO:0000313" key="12">
    <source>
        <dbReference type="EMBL" id="KPL84880.1"/>
    </source>
</evidence>
<keyword evidence="8 10" id="KW-1133">Transmembrane helix</keyword>
<comment type="caution">
    <text evidence="12">The sequence shown here is derived from an EMBL/GenBank/DDBJ whole genome shotgun (WGS) entry which is preliminary data.</text>
</comment>
<feature type="transmembrane region" description="Helical" evidence="10">
    <location>
        <begin position="95"/>
        <end position="124"/>
    </location>
</feature>
<evidence type="ECO:0000256" key="2">
    <source>
        <dbReference type="ARBA" id="ARBA00006433"/>
    </source>
</evidence>
<evidence type="ECO:0000256" key="8">
    <source>
        <dbReference type="ARBA" id="ARBA00022989"/>
    </source>
</evidence>
<proteinExistence type="inferred from homology"/>
<protein>
    <submittedName>
        <fullName evidence="12">Citrate transporter</fullName>
    </submittedName>
</protein>
<evidence type="ECO:0000256" key="9">
    <source>
        <dbReference type="ARBA" id="ARBA00023136"/>
    </source>
</evidence>
<reference evidence="12 13" key="1">
    <citation type="submission" date="2015-07" db="EMBL/GenBank/DDBJ databases">
        <title>Genome sequence of Levilinea saccharolytica DSM 16555.</title>
        <authorList>
            <person name="Hemp J."/>
            <person name="Ward L.M."/>
            <person name="Pace L.A."/>
            <person name="Fischer W.W."/>
        </authorList>
    </citation>
    <scope>NUCLEOTIDE SEQUENCE [LARGE SCALE GENOMIC DNA]</scope>
    <source>
        <strain evidence="12 13">KIBI-1</strain>
    </source>
</reference>
<keyword evidence="5" id="KW-1003">Cell membrane</keyword>
<dbReference type="STRING" id="229921.ADN01_07340"/>
<comment type="similarity">
    <text evidence="3">Belongs to the CitM (TC 2.A.11) transporter family.</text>
</comment>
<feature type="transmembrane region" description="Helical" evidence="10">
    <location>
        <begin position="60"/>
        <end position="83"/>
    </location>
</feature>
<dbReference type="OrthoDB" id="9765532at2"/>
<evidence type="ECO:0000256" key="1">
    <source>
        <dbReference type="ARBA" id="ARBA00004651"/>
    </source>
</evidence>
<dbReference type="RefSeq" id="WP_062418764.1">
    <property type="nucleotide sequence ID" value="NZ_DF967974.1"/>
</dbReference>
<organism evidence="12 13">
    <name type="scientific">Levilinea saccharolytica</name>
    <dbReference type="NCBI Taxonomy" id="229921"/>
    <lineage>
        <taxon>Bacteria</taxon>
        <taxon>Bacillati</taxon>
        <taxon>Chloroflexota</taxon>
        <taxon>Anaerolineae</taxon>
        <taxon>Anaerolineales</taxon>
        <taxon>Anaerolineaceae</taxon>
        <taxon>Levilinea</taxon>
    </lineage>
</organism>
<evidence type="ECO:0000256" key="3">
    <source>
        <dbReference type="ARBA" id="ARBA00009843"/>
    </source>
</evidence>
<dbReference type="PANTHER" id="PTHR43302:SF5">
    <property type="entry name" value="TRANSPORTER ARSB-RELATED"/>
    <property type="match status" value="1"/>
</dbReference>
<dbReference type="PATRIC" id="fig|229921.5.peg.1707"/>
<feature type="transmembrane region" description="Helical" evidence="10">
    <location>
        <begin position="386"/>
        <end position="406"/>
    </location>
</feature>
<evidence type="ECO:0000256" key="6">
    <source>
        <dbReference type="ARBA" id="ARBA00022692"/>
    </source>
</evidence>
<feature type="transmembrane region" description="Helical" evidence="10">
    <location>
        <begin position="31"/>
        <end position="48"/>
    </location>
</feature>
<dbReference type="Proteomes" id="UP000050501">
    <property type="component" value="Unassembled WGS sequence"/>
</dbReference>
<feature type="transmembrane region" description="Helical" evidence="10">
    <location>
        <begin position="225"/>
        <end position="255"/>
    </location>
</feature>
<evidence type="ECO:0000256" key="5">
    <source>
        <dbReference type="ARBA" id="ARBA00022475"/>
    </source>
</evidence>
<comment type="subcellular location">
    <subcellularLocation>
        <location evidence="1">Cell membrane</location>
        <topology evidence="1">Multi-pass membrane protein</topology>
    </subcellularLocation>
</comment>
<feature type="transmembrane region" description="Helical" evidence="10">
    <location>
        <begin position="174"/>
        <end position="197"/>
    </location>
</feature>
<comment type="similarity">
    <text evidence="2">Belongs to the ArsB family.</text>
</comment>
<feature type="transmembrane region" description="Helical" evidence="10">
    <location>
        <begin position="267"/>
        <end position="285"/>
    </location>
</feature>
<feature type="domain" description="Citrate transporter-like" evidence="11">
    <location>
        <begin position="27"/>
        <end position="353"/>
    </location>
</feature>
<feature type="transmembrane region" description="Helical" evidence="10">
    <location>
        <begin position="6"/>
        <end position="24"/>
    </location>
</feature>
<feature type="transmembrane region" description="Helical" evidence="10">
    <location>
        <begin position="341"/>
        <end position="366"/>
    </location>
</feature>
<evidence type="ECO:0000259" key="11">
    <source>
        <dbReference type="Pfam" id="PF03600"/>
    </source>
</evidence>
<name>A0A0P6XXF1_9CHLR</name>
<keyword evidence="7" id="KW-0059">Arsenical resistance</keyword>
<dbReference type="InterPro" id="IPR000802">
    <property type="entry name" value="Arsenical_pump_ArsB"/>
</dbReference>
<dbReference type="InterPro" id="IPR004680">
    <property type="entry name" value="Cit_transptr-like_dom"/>
</dbReference>
<dbReference type="GO" id="GO:0046685">
    <property type="term" value="P:response to arsenic-containing substance"/>
    <property type="evidence" value="ECO:0007669"/>
    <property type="project" value="UniProtKB-KW"/>
</dbReference>
<sequence>MDFWITLIIVTVTYIGIAVGRWPGLRANRTTITLMGAGLLIATRQVAFSALGDFLDLDTLILLFSMMILNANLQMAGFFQLAGRGLLKTARSPRILLAVEIALAGLLSALFLNDTICLMFTPLVVQITQGARRNPLPYLIALATASNIGSAATLTGNPQNMIIGTASGISYLDFALPLLPVAVMGLVVVWGVVIWFYPGEFRREALGDLTEQPLELNRPLLIKSLVVTGGLLTAFLLGAPVAEASFLAACALLFTRRVSPEHVFYEINWGLLAFFAAMFVVTGSLEANGVAGELFRLAGLSPDTGIWQFSLTTLVLSNLVSNVPAVLLLKPVVMQLHSPTAGWLTLAVASTLAGNLTLLGSVANLIVAEIAGSARIHMGFWEYTRVGLLVTIVTLAAGIMWLQFAVW</sequence>
<keyword evidence="4" id="KW-0813">Transport</keyword>